<dbReference type="EMBL" id="CADCXU010010353">
    <property type="protein sequence ID" value="CAB0001039.1"/>
    <property type="molecule type" value="Genomic_DNA"/>
</dbReference>
<dbReference type="Proteomes" id="UP000479000">
    <property type="component" value="Unassembled WGS sequence"/>
</dbReference>
<keyword evidence="3" id="KW-1185">Reference proteome</keyword>
<name>A0A6H5GGC4_9HEMI</name>
<evidence type="ECO:0000313" key="3">
    <source>
        <dbReference type="Proteomes" id="UP000479000"/>
    </source>
</evidence>
<evidence type="ECO:0000256" key="1">
    <source>
        <dbReference type="SAM" id="MobiDB-lite"/>
    </source>
</evidence>
<feature type="compositionally biased region" description="Gly residues" evidence="1">
    <location>
        <begin position="20"/>
        <end position="29"/>
    </location>
</feature>
<evidence type="ECO:0000313" key="2">
    <source>
        <dbReference type="EMBL" id="CAB0001039.1"/>
    </source>
</evidence>
<dbReference type="AlphaFoldDB" id="A0A6H5GGC4"/>
<proteinExistence type="predicted"/>
<feature type="compositionally biased region" description="Basic and acidic residues" evidence="1">
    <location>
        <begin position="10"/>
        <end position="19"/>
    </location>
</feature>
<protein>
    <submittedName>
        <fullName evidence="2">Uncharacterized protein</fullName>
    </submittedName>
</protein>
<organism evidence="2 3">
    <name type="scientific">Nesidiocoris tenuis</name>
    <dbReference type="NCBI Taxonomy" id="355587"/>
    <lineage>
        <taxon>Eukaryota</taxon>
        <taxon>Metazoa</taxon>
        <taxon>Ecdysozoa</taxon>
        <taxon>Arthropoda</taxon>
        <taxon>Hexapoda</taxon>
        <taxon>Insecta</taxon>
        <taxon>Pterygota</taxon>
        <taxon>Neoptera</taxon>
        <taxon>Paraneoptera</taxon>
        <taxon>Hemiptera</taxon>
        <taxon>Heteroptera</taxon>
        <taxon>Panheteroptera</taxon>
        <taxon>Cimicomorpha</taxon>
        <taxon>Miridae</taxon>
        <taxon>Dicyphina</taxon>
        <taxon>Nesidiocoris</taxon>
    </lineage>
</organism>
<gene>
    <name evidence="2" type="ORF">NTEN_LOCUS6826</name>
</gene>
<accession>A0A6H5GGC4</accession>
<reference evidence="2 3" key="1">
    <citation type="submission" date="2020-02" db="EMBL/GenBank/DDBJ databases">
        <authorList>
            <person name="Ferguson B K."/>
        </authorList>
    </citation>
    <scope>NUCLEOTIDE SEQUENCE [LARGE SCALE GENOMIC DNA]</scope>
</reference>
<sequence>MFPTTVASELDPRLEDGERGAGWPGAGKGRAGEPVRASMGKRGEVVKPVSAGRGGSIKGSEQGQGRRRRARYEGPDLARPFPPGKPVSVYGPRRPLVIQSYSLCPAHLASSACKCAGLVNKMHHEINKRVPIYLRILVFVEFGYK</sequence>
<feature type="region of interest" description="Disordered" evidence="1">
    <location>
        <begin position="1"/>
        <end position="86"/>
    </location>
</feature>